<dbReference type="InterPro" id="IPR024445">
    <property type="entry name" value="Tnp_ISXO2-like"/>
</dbReference>
<dbReference type="Proteomes" id="UP000824115">
    <property type="component" value="Unassembled WGS sequence"/>
</dbReference>
<dbReference type="Pfam" id="PF12760">
    <property type="entry name" value="Zn_ribbon_IS1595"/>
    <property type="match status" value="1"/>
</dbReference>
<dbReference type="AlphaFoldDB" id="A0A9D2GSI3"/>
<evidence type="ECO:0000313" key="2">
    <source>
        <dbReference type="EMBL" id="HIZ86425.1"/>
    </source>
</evidence>
<reference evidence="2" key="2">
    <citation type="submission" date="2021-04" db="EMBL/GenBank/DDBJ databases">
        <authorList>
            <person name="Gilroy R."/>
        </authorList>
    </citation>
    <scope>NUCLEOTIDE SEQUENCE</scope>
    <source>
        <strain evidence="2">Gambia16-554</strain>
    </source>
</reference>
<gene>
    <name evidence="2" type="ORF">IAC04_08035</name>
</gene>
<dbReference type="EMBL" id="DXAW01000137">
    <property type="protein sequence ID" value="HIZ86425.1"/>
    <property type="molecule type" value="Genomic_DNA"/>
</dbReference>
<evidence type="ECO:0000313" key="3">
    <source>
        <dbReference type="Proteomes" id="UP000824115"/>
    </source>
</evidence>
<feature type="domain" description="ISXO2-like transposase" evidence="1">
    <location>
        <begin position="125"/>
        <end position="283"/>
    </location>
</feature>
<organism evidence="2 3">
    <name type="scientific">Candidatus Coprenecus stercoravium</name>
    <dbReference type="NCBI Taxonomy" id="2840735"/>
    <lineage>
        <taxon>Bacteria</taxon>
        <taxon>Pseudomonadati</taxon>
        <taxon>Bacteroidota</taxon>
        <taxon>Bacteroidia</taxon>
        <taxon>Bacteroidales</taxon>
        <taxon>Rikenellaceae</taxon>
        <taxon>Rikenellaceae incertae sedis</taxon>
        <taxon>Candidatus Coprenecus</taxon>
    </lineage>
</organism>
<protein>
    <submittedName>
        <fullName evidence="2">IS1595 family transposase</fullName>
    </submittedName>
</protein>
<comment type="caution">
    <text evidence="2">The sequence shown here is derived from an EMBL/GenBank/DDBJ whole genome shotgun (WGS) entry which is preliminary data.</text>
</comment>
<accession>A0A9D2GSI3</accession>
<sequence length="310" mass="36163">MKLIDFISKFPDEESCRTKLREYRERHGVVCPRCGSILHYWKRDKECFECKSCHYRQSLKANTVMHGSQLPVRYWFISMHLLTSTKKSISASELQRQLGHRNYNPIWAMLHKLRVAMGTRDSRYEVSGMVEVDEGFFSTEVPEGDKDKPLKRGKGSQKKTKVLVMAQTGAGMPTKKSDKPTSVKYIKMIVINDLKSETVDGKVRLNVDPSSVIISDDSKSYTNFCKLVKEHIHQVIRPKEVGKVLPWVHIAISNAKRLLLNIYHDIRPEYLQNYLNEFCWKFNRRFFGEALFDRLMVAAVAYKNQFRYNI</sequence>
<dbReference type="SMART" id="SM01126">
    <property type="entry name" value="DDE_Tnp_IS1595"/>
    <property type="match status" value="1"/>
</dbReference>
<evidence type="ECO:0000259" key="1">
    <source>
        <dbReference type="SMART" id="SM01126"/>
    </source>
</evidence>
<dbReference type="Pfam" id="PF12762">
    <property type="entry name" value="DDE_Tnp_IS1595"/>
    <property type="match status" value="1"/>
</dbReference>
<proteinExistence type="predicted"/>
<dbReference type="InterPro" id="IPR024442">
    <property type="entry name" value="Transposase_Zn_ribbon"/>
</dbReference>
<reference evidence="2" key="1">
    <citation type="journal article" date="2021" name="PeerJ">
        <title>Extensive microbial diversity within the chicken gut microbiome revealed by metagenomics and culture.</title>
        <authorList>
            <person name="Gilroy R."/>
            <person name="Ravi A."/>
            <person name="Getino M."/>
            <person name="Pursley I."/>
            <person name="Horton D.L."/>
            <person name="Alikhan N.F."/>
            <person name="Baker D."/>
            <person name="Gharbi K."/>
            <person name="Hall N."/>
            <person name="Watson M."/>
            <person name="Adriaenssens E.M."/>
            <person name="Foster-Nyarko E."/>
            <person name="Jarju S."/>
            <person name="Secka A."/>
            <person name="Antonio M."/>
            <person name="Oren A."/>
            <person name="Chaudhuri R.R."/>
            <person name="La Ragione R."/>
            <person name="Hildebrand F."/>
            <person name="Pallen M.J."/>
        </authorList>
    </citation>
    <scope>NUCLEOTIDE SEQUENCE</scope>
    <source>
        <strain evidence="2">Gambia16-554</strain>
    </source>
</reference>
<name>A0A9D2GSI3_9BACT</name>
<dbReference type="NCBIfam" id="NF033547">
    <property type="entry name" value="transpos_IS1595"/>
    <property type="match status" value="1"/>
</dbReference>